<name>A0A2J6QLL1_9HELO</name>
<organism evidence="1 2">
    <name type="scientific">Hyaloscypha hepaticicola</name>
    <dbReference type="NCBI Taxonomy" id="2082293"/>
    <lineage>
        <taxon>Eukaryota</taxon>
        <taxon>Fungi</taxon>
        <taxon>Dikarya</taxon>
        <taxon>Ascomycota</taxon>
        <taxon>Pezizomycotina</taxon>
        <taxon>Leotiomycetes</taxon>
        <taxon>Helotiales</taxon>
        <taxon>Hyaloscyphaceae</taxon>
        <taxon>Hyaloscypha</taxon>
    </lineage>
</organism>
<evidence type="ECO:0000313" key="1">
    <source>
        <dbReference type="EMBL" id="PMD27129.1"/>
    </source>
</evidence>
<dbReference type="Proteomes" id="UP000235672">
    <property type="component" value="Unassembled WGS sequence"/>
</dbReference>
<gene>
    <name evidence="1" type="ORF">NA56DRAFT_697296</name>
</gene>
<keyword evidence="2" id="KW-1185">Reference proteome</keyword>
<dbReference type="AlphaFoldDB" id="A0A2J6QLL1"/>
<reference evidence="1 2" key="1">
    <citation type="submission" date="2016-05" db="EMBL/GenBank/DDBJ databases">
        <title>A degradative enzymes factory behind the ericoid mycorrhizal symbiosis.</title>
        <authorList>
            <consortium name="DOE Joint Genome Institute"/>
            <person name="Martino E."/>
            <person name="Morin E."/>
            <person name="Grelet G."/>
            <person name="Kuo A."/>
            <person name="Kohler A."/>
            <person name="Daghino S."/>
            <person name="Barry K."/>
            <person name="Choi C."/>
            <person name="Cichocki N."/>
            <person name="Clum A."/>
            <person name="Copeland A."/>
            <person name="Hainaut M."/>
            <person name="Haridas S."/>
            <person name="Labutti K."/>
            <person name="Lindquist E."/>
            <person name="Lipzen A."/>
            <person name="Khouja H.-R."/>
            <person name="Murat C."/>
            <person name="Ohm R."/>
            <person name="Olson A."/>
            <person name="Spatafora J."/>
            <person name="Veneault-Fourrey C."/>
            <person name="Henrissat B."/>
            <person name="Grigoriev I."/>
            <person name="Martin F."/>
            <person name="Perotto S."/>
        </authorList>
    </citation>
    <scope>NUCLEOTIDE SEQUENCE [LARGE SCALE GENOMIC DNA]</scope>
    <source>
        <strain evidence="1 2">UAMH 7357</strain>
    </source>
</reference>
<protein>
    <submittedName>
        <fullName evidence="1">Uncharacterized protein</fullName>
    </submittedName>
</protein>
<accession>A0A2J6QLL1</accession>
<dbReference type="EMBL" id="KZ613466">
    <property type="protein sequence ID" value="PMD27129.1"/>
    <property type="molecule type" value="Genomic_DNA"/>
</dbReference>
<proteinExistence type="predicted"/>
<sequence>MTSLRTAPAVVARAWTALAWLPPCSTSSSFSLPLDPNSSCHAALFPGVKITVFLLDLSACHQANDVGIIASRGSLEDCDLYLDVEDVRTAQRQYHNKTSVYARQWNKQPDHNHVY</sequence>
<evidence type="ECO:0000313" key="2">
    <source>
        <dbReference type="Proteomes" id="UP000235672"/>
    </source>
</evidence>